<dbReference type="InterPro" id="IPR027417">
    <property type="entry name" value="P-loop_NTPase"/>
</dbReference>
<feature type="domain" description="Polymerase/histidinol phosphatase N-terminal" evidence="2">
    <location>
        <begin position="13"/>
        <end position="89"/>
    </location>
</feature>
<dbReference type="KEGG" id="slu:KE3_0944"/>
<proteinExistence type="predicted"/>
<evidence type="ECO:0000313" key="4">
    <source>
        <dbReference type="Proteomes" id="UP000015268"/>
    </source>
</evidence>
<feature type="coiled-coil region" evidence="1">
    <location>
        <begin position="447"/>
        <end position="596"/>
    </location>
</feature>
<protein>
    <submittedName>
        <fullName evidence="3">ATPase involved in DNA repair</fullName>
    </submittedName>
</protein>
<keyword evidence="4" id="KW-1185">Reference proteome</keyword>
<name>A0AB33ALN1_9STRE</name>
<dbReference type="SMART" id="SM00481">
    <property type="entry name" value="POLIIIAc"/>
    <property type="match status" value="1"/>
</dbReference>
<organism evidence="3 4">
    <name type="scientific">Streptococcus lutetiensis 033</name>
    <dbReference type="NCBI Taxonomy" id="1076934"/>
    <lineage>
        <taxon>Bacteria</taxon>
        <taxon>Bacillati</taxon>
        <taxon>Bacillota</taxon>
        <taxon>Bacilli</taxon>
        <taxon>Lactobacillales</taxon>
        <taxon>Streptococcaceae</taxon>
        <taxon>Streptococcus</taxon>
    </lineage>
</organism>
<accession>A0AB33ALN1</accession>
<dbReference type="SUPFAM" id="SSF52540">
    <property type="entry name" value="P-loop containing nucleoside triphosphate hydrolases"/>
    <property type="match status" value="1"/>
</dbReference>
<dbReference type="InterPro" id="IPR003141">
    <property type="entry name" value="Pol/His_phosphatase_N"/>
</dbReference>
<dbReference type="EMBL" id="CP003025">
    <property type="protein sequence ID" value="AGS05436.1"/>
    <property type="molecule type" value="Genomic_DNA"/>
</dbReference>
<dbReference type="InterPro" id="IPR016195">
    <property type="entry name" value="Pol/histidinol_Pase-like"/>
</dbReference>
<dbReference type="Gene3D" id="3.20.20.140">
    <property type="entry name" value="Metal-dependent hydrolases"/>
    <property type="match status" value="1"/>
</dbReference>
<gene>
    <name evidence="3" type="ORF">KE3_0944</name>
</gene>
<dbReference type="InterPro" id="IPR054787">
    <property type="entry name" value="TrlF_ATPase"/>
</dbReference>
<evidence type="ECO:0000313" key="3">
    <source>
        <dbReference type="EMBL" id="AGS05436.1"/>
    </source>
</evidence>
<dbReference type="SUPFAM" id="SSF89550">
    <property type="entry name" value="PHP domain-like"/>
    <property type="match status" value="1"/>
</dbReference>
<dbReference type="NCBIfam" id="NF045780">
    <property type="entry name" value="TrlF_fam_ATP"/>
    <property type="match status" value="1"/>
</dbReference>
<sequence length="848" mass="99350">MATINRGSEFRKWDLHLHSPYSILNNQYPRESDGSPKIQDFIDKIKEQEIEVVGLTNYFNFTDSDFELKKELEKFGITVFLNLEVRLSNINKNDELFDYHIIFDNKLDDQVVKNLLAELKANVGSTEKSFNRLKKEEIERTANIDFDSLIQTLDKSVELSGRILKVFLSRGHGSATSDSDPKNAAVYENVCRKSDLLVHSSHQKDNLIKDRQYWLKKSPYVRPLLQSSDAHSLDGIGKRYSWIKADKTFEGLKQIKFEPEDRISLETEKPELPRKELIIDKLVYKNKEIYLSENLNAIIGGRSNGKSTLLNSIAKKLNQPVEEDVYVFPNLDEDFKIIWKDEKEDNDRDVEYIPQEYMIDLARNDDKLKKLINSIIKNKGEDSLISEYESECRKINSLIQSLLLQYVDTLSELNSLKQPEVEENALNQRLKDFNEKREGILGKLQISPEEQEQLERLREDYQNISEELTLLRNKLSTLETVKLEKIKLNNEWLLEDINELKSVLEKISDKMNQEFNSEIAQLKIDFNSQLQDKQQELSQIENNAIYKRGIELSKDNNVLKKLDKEIENETKALNDLRQYTLEKSRLETELKKIKTELITNYRKYNTVRDTLKEKFEISEDDLSISIKFTPKNFEDEFDYIDNRGKNKSNFIEKLENNFDLVVDNIFKDDELKFIKNKNKLDHIKYFFSNHYYTYHFEIEYQNDSFKQMSPGKKAFVILKLILDFSDSKKPVLIDQPEDSLDNRAIYKDLTSYIRKTKMRRQIIVVTHNPNIVVGGDCENVIIANQSSDDNPNKDGGQFDYKNGSLENDCSISNSDYILEKYSIKEHVCDILEGGKEAFEKRERKYNIQ</sequence>
<dbReference type="Proteomes" id="UP000015268">
    <property type="component" value="Chromosome"/>
</dbReference>
<dbReference type="AlphaFoldDB" id="A0AB33ALN1"/>
<dbReference type="Gene3D" id="3.40.50.300">
    <property type="entry name" value="P-loop containing nucleotide triphosphate hydrolases"/>
    <property type="match status" value="2"/>
</dbReference>
<evidence type="ECO:0000256" key="1">
    <source>
        <dbReference type="SAM" id="Coils"/>
    </source>
</evidence>
<keyword evidence="1" id="KW-0175">Coiled coil</keyword>
<reference evidence="3 4" key="1">
    <citation type="journal article" date="2013" name="BMC Microbiol.">
        <title>Dynamics of fecal microbial communities in children with diarrhea of unknown etiology and genomic analysis of associated Streptococcus lutetiensis.</title>
        <authorList>
            <person name="Jin D."/>
            <person name="Chen C."/>
            <person name="Li L."/>
            <person name="Lu S."/>
            <person name="Li Z."/>
            <person name="Zhou Z."/>
            <person name="Jing H."/>
            <person name="Xu Y."/>
            <person name="Du P."/>
            <person name="Wang H."/>
            <person name="Xiong Y."/>
            <person name="Zheng H."/>
            <person name="Bai X."/>
            <person name="Sun H."/>
            <person name="Wang L."/>
            <person name="Ye C."/>
            <person name="Gottschalk M."/>
            <person name="Xu J."/>
        </authorList>
    </citation>
    <scope>NUCLEOTIDE SEQUENCE [LARGE SCALE GENOMIC DNA]</scope>
    <source>
        <strain evidence="3 4">033</strain>
    </source>
</reference>
<evidence type="ECO:0000259" key="2">
    <source>
        <dbReference type="SMART" id="SM00481"/>
    </source>
</evidence>